<name>A0ABS0D4I0_9NOCA</name>
<organism evidence="3 4">
    <name type="scientific">Nocardia higoensis</name>
    <dbReference type="NCBI Taxonomy" id="228599"/>
    <lineage>
        <taxon>Bacteria</taxon>
        <taxon>Bacillati</taxon>
        <taxon>Actinomycetota</taxon>
        <taxon>Actinomycetes</taxon>
        <taxon>Mycobacteriales</taxon>
        <taxon>Nocardiaceae</taxon>
        <taxon>Nocardia</taxon>
    </lineage>
</organism>
<dbReference type="RefSeq" id="WP_195000312.1">
    <property type="nucleotide sequence ID" value="NZ_JADLQN010000001.1"/>
</dbReference>
<dbReference type="PANTHER" id="PTHR43625">
    <property type="entry name" value="AFLATOXIN B1 ALDEHYDE REDUCTASE"/>
    <property type="match status" value="1"/>
</dbReference>
<dbReference type="Pfam" id="PF00248">
    <property type="entry name" value="Aldo_ket_red"/>
    <property type="match status" value="1"/>
</dbReference>
<dbReference type="InterPro" id="IPR020471">
    <property type="entry name" value="AKR"/>
</dbReference>
<comment type="caution">
    <text evidence="3">The sequence shown here is derived from an EMBL/GenBank/DDBJ whole genome shotgun (WGS) entry which is preliminary data.</text>
</comment>
<dbReference type="Gene3D" id="3.20.20.100">
    <property type="entry name" value="NADP-dependent oxidoreductase domain"/>
    <property type="match status" value="1"/>
</dbReference>
<proteinExistence type="predicted"/>
<evidence type="ECO:0000256" key="1">
    <source>
        <dbReference type="ARBA" id="ARBA00023002"/>
    </source>
</evidence>
<dbReference type="PRINTS" id="PR00069">
    <property type="entry name" value="ALDKETRDTASE"/>
</dbReference>
<protein>
    <submittedName>
        <fullName evidence="3">Aldo/keto reductase</fullName>
    </submittedName>
</protein>
<dbReference type="Proteomes" id="UP000707731">
    <property type="component" value="Unassembled WGS sequence"/>
</dbReference>
<gene>
    <name evidence="3" type="ORF">IU449_02335</name>
</gene>
<accession>A0ABS0D4I0</accession>
<dbReference type="InterPro" id="IPR050791">
    <property type="entry name" value="Aldo-Keto_reductase"/>
</dbReference>
<sequence>MTESHASLGHRTLGAGDHALTVSLLGLGCMGMSEFYGTANEATGIDTIRRALDLGVTFLDTADMYGPFTNEQLVGRAIAGRRDEVQLATKFGNMRGANGEFLGVSGDPDYVRKAADASLRRLGVDHIDLYYQHRVDKTVPIEDTVGAMKELVEAGKVRYLGLSEAAAGTIRRAHAVHPITALQSEYSLFTRHLEDQILPVLRELGIGLVPYSPLGRGMLTGAITSADDLAEADSRRQGRFPRFQGEALRANLSLVARITEIAADKGVTPGQLALAWVLSRGDDVVPIPGTKRVKYLEENVAAASVTLDDKDLTRLAEAVPRDAVAGERYSDLSSIDA</sequence>
<feature type="domain" description="NADP-dependent oxidoreductase" evidence="2">
    <location>
        <begin position="25"/>
        <end position="318"/>
    </location>
</feature>
<reference evidence="3 4" key="1">
    <citation type="submission" date="2020-10" db="EMBL/GenBank/DDBJ databases">
        <title>Identification of Nocardia species via Next-generation sequencing and recognition of intraspecies genetic diversity.</title>
        <authorList>
            <person name="Li P."/>
            <person name="Li P."/>
            <person name="Lu B."/>
        </authorList>
    </citation>
    <scope>NUCLEOTIDE SEQUENCE [LARGE SCALE GENOMIC DNA]</scope>
    <source>
        <strain evidence="3 4">BJ06-0143</strain>
    </source>
</reference>
<evidence type="ECO:0000313" key="4">
    <source>
        <dbReference type="Proteomes" id="UP000707731"/>
    </source>
</evidence>
<dbReference type="SUPFAM" id="SSF51430">
    <property type="entry name" value="NAD(P)-linked oxidoreductase"/>
    <property type="match status" value="1"/>
</dbReference>
<dbReference type="EMBL" id="JADLQN010000001">
    <property type="protein sequence ID" value="MBF6353393.1"/>
    <property type="molecule type" value="Genomic_DNA"/>
</dbReference>
<evidence type="ECO:0000313" key="3">
    <source>
        <dbReference type="EMBL" id="MBF6353393.1"/>
    </source>
</evidence>
<evidence type="ECO:0000259" key="2">
    <source>
        <dbReference type="Pfam" id="PF00248"/>
    </source>
</evidence>
<keyword evidence="4" id="KW-1185">Reference proteome</keyword>
<dbReference type="CDD" id="cd19076">
    <property type="entry name" value="AKR_AKR13A_13D"/>
    <property type="match status" value="1"/>
</dbReference>
<dbReference type="PANTHER" id="PTHR43625:SF40">
    <property type="entry name" value="ALDO-KETO REDUCTASE YAKC [NADP(+)]"/>
    <property type="match status" value="1"/>
</dbReference>
<dbReference type="InterPro" id="IPR023210">
    <property type="entry name" value="NADP_OxRdtase_dom"/>
</dbReference>
<dbReference type="InterPro" id="IPR036812">
    <property type="entry name" value="NAD(P)_OxRdtase_dom_sf"/>
</dbReference>
<keyword evidence="1" id="KW-0560">Oxidoreductase</keyword>